<dbReference type="GO" id="GO:0140326">
    <property type="term" value="F:ATPase-coupled intramembrane lipid transporter activity"/>
    <property type="evidence" value="ECO:0007669"/>
    <property type="project" value="TreeGrafter"/>
</dbReference>
<sequence length="212" mass="23258">MFGNWTFGTLVFTVLVFTVTLKVCVSVCVCVCVCVCVRVCVSCVLQLALDTHHWTWINHFVIWGSLLFYVIFSLLWGGIIWPFLNYQRMYYVFMQMLSSGPAWLAIILLITVSLLPDVVKKVLSRTLWPTATHLAQRVKADGVCEGSVSSAPGASPVDGGGGSERGMLCPARTCEGDRGGGGVQATRTYDSMMSHNPNYLLSQPLDHSPSET</sequence>
<dbReference type="GO" id="GO:0055037">
    <property type="term" value="C:recycling endosome"/>
    <property type="evidence" value="ECO:0007669"/>
    <property type="project" value="TreeGrafter"/>
</dbReference>
<dbReference type="STRING" id="8022.A0A060Y2W2"/>
<dbReference type="AlphaFoldDB" id="A0A060Y2W2"/>
<feature type="transmembrane region" description="Helical" evidence="4">
    <location>
        <begin position="60"/>
        <end position="84"/>
    </location>
</feature>
<evidence type="ECO:0000256" key="1">
    <source>
        <dbReference type="ARBA" id="ARBA00004141"/>
    </source>
</evidence>
<gene>
    <name evidence="6" type="ORF">GSONMT00046649001</name>
</gene>
<proteinExistence type="predicted"/>
<dbReference type="InterPro" id="IPR032630">
    <property type="entry name" value="P_typ_ATPase_c"/>
</dbReference>
<evidence type="ECO:0000256" key="2">
    <source>
        <dbReference type="ARBA" id="ARBA00022723"/>
    </source>
</evidence>
<accession>A0A060Y2W2</accession>
<dbReference type="Proteomes" id="UP000193380">
    <property type="component" value="Unassembled WGS sequence"/>
</dbReference>
<reference evidence="6" key="2">
    <citation type="submission" date="2014-03" db="EMBL/GenBank/DDBJ databases">
        <authorList>
            <person name="Genoscope - CEA"/>
        </authorList>
    </citation>
    <scope>NUCLEOTIDE SEQUENCE</scope>
</reference>
<reference evidence="6" key="1">
    <citation type="journal article" date="2014" name="Nat. Commun.">
        <title>The rainbow trout genome provides novel insights into evolution after whole-genome duplication in vertebrates.</title>
        <authorList>
            <person name="Berthelot C."/>
            <person name="Brunet F."/>
            <person name="Chalopin D."/>
            <person name="Juanchich A."/>
            <person name="Bernard M."/>
            <person name="Noel B."/>
            <person name="Bento P."/>
            <person name="Da Silva C."/>
            <person name="Labadie K."/>
            <person name="Alberti A."/>
            <person name="Aury J.M."/>
            <person name="Louis A."/>
            <person name="Dehais P."/>
            <person name="Bardou P."/>
            <person name="Montfort J."/>
            <person name="Klopp C."/>
            <person name="Cabau C."/>
            <person name="Gaspin C."/>
            <person name="Thorgaard G.H."/>
            <person name="Boussaha M."/>
            <person name="Quillet E."/>
            <person name="Guyomard R."/>
            <person name="Galiana D."/>
            <person name="Bobe J."/>
            <person name="Volff J.N."/>
            <person name="Genet C."/>
            <person name="Wincker P."/>
            <person name="Jaillon O."/>
            <person name="Roest Crollius H."/>
            <person name="Guiguen Y."/>
        </authorList>
    </citation>
    <scope>NUCLEOTIDE SEQUENCE [LARGE SCALE GENOMIC DNA]</scope>
</reference>
<evidence type="ECO:0000313" key="7">
    <source>
        <dbReference type="Proteomes" id="UP000193380"/>
    </source>
</evidence>
<dbReference type="PANTHER" id="PTHR24092">
    <property type="entry name" value="PROBABLE PHOSPHOLIPID-TRANSPORTING ATPASE"/>
    <property type="match status" value="1"/>
</dbReference>
<keyword evidence="4" id="KW-0472">Membrane</keyword>
<feature type="transmembrane region" description="Helical" evidence="4">
    <location>
        <begin position="90"/>
        <end position="115"/>
    </location>
</feature>
<feature type="transmembrane region" description="Helical" evidence="4">
    <location>
        <begin position="20"/>
        <end position="48"/>
    </location>
</feature>
<protein>
    <recommendedName>
        <fullName evidence="5">P-type ATPase C-terminal domain-containing protein</fullName>
    </recommendedName>
</protein>
<organism evidence="6 7">
    <name type="scientific">Oncorhynchus mykiss</name>
    <name type="common">Rainbow trout</name>
    <name type="synonym">Salmo gairdneri</name>
    <dbReference type="NCBI Taxonomy" id="8022"/>
    <lineage>
        <taxon>Eukaryota</taxon>
        <taxon>Metazoa</taxon>
        <taxon>Chordata</taxon>
        <taxon>Craniata</taxon>
        <taxon>Vertebrata</taxon>
        <taxon>Euteleostomi</taxon>
        <taxon>Actinopterygii</taxon>
        <taxon>Neopterygii</taxon>
        <taxon>Teleostei</taxon>
        <taxon>Protacanthopterygii</taxon>
        <taxon>Salmoniformes</taxon>
        <taxon>Salmonidae</taxon>
        <taxon>Salmoninae</taxon>
        <taxon>Oncorhynchus</taxon>
    </lineage>
</organism>
<keyword evidence="3" id="KW-0460">Magnesium</keyword>
<keyword evidence="4" id="KW-0812">Transmembrane</keyword>
<dbReference type="PANTHER" id="PTHR24092:SF33">
    <property type="entry name" value="PHOSPHOLIPID-TRANSPORTING ATPASE IH"/>
    <property type="match status" value="1"/>
</dbReference>
<dbReference type="GO" id="GO:0005886">
    <property type="term" value="C:plasma membrane"/>
    <property type="evidence" value="ECO:0007669"/>
    <property type="project" value="TreeGrafter"/>
</dbReference>
<dbReference type="Pfam" id="PF16212">
    <property type="entry name" value="PhoLip_ATPase_C"/>
    <property type="match status" value="1"/>
</dbReference>
<dbReference type="GO" id="GO:0045332">
    <property type="term" value="P:phospholipid translocation"/>
    <property type="evidence" value="ECO:0007669"/>
    <property type="project" value="TreeGrafter"/>
</dbReference>
<name>A0A060Y2W2_ONCMY</name>
<dbReference type="PaxDb" id="8022-A0A060Y2W2"/>
<evidence type="ECO:0000313" key="6">
    <source>
        <dbReference type="EMBL" id="CDQ86218.1"/>
    </source>
</evidence>
<evidence type="ECO:0000256" key="3">
    <source>
        <dbReference type="ARBA" id="ARBA00022842"/>
    </source>
</evidence>
<dbReference type="EMBL" id="FR907182">
    <property type="protein sequence ID" value="CDQ86218.1"/>
    <property type="molecule type" value="Genomic_DNA"/>
</dbReference>
<dbReference type="GO" id="GO:0005783">
    <property type="term" value="C:endoplasmic reticulum"/>
    <property type="evidence" value="ECO:0007669"/>
    <property type="project" value="TreeGrafter"/>
</dbReference>
<feature type="domain" description="P-type ATPase C-terminal" evidence="5">
    <location>
        <begin position="33"/>
        <end position="130"/>
    </location>
</feature>
<evidence type="ECO:0000256" key="4">
    <source>
        <dbReference type="SAM" id="Phobius"/>
    </source>
</evidence>
<keyword evidence="4" id="KW-1133">Transmembrane helix</keyword>
<comment type="subcellular location">
    <subcellularLocation>
        <location evidence="1">Membrane</location>
        <topology evidence="1">Multi-pass membrane protein</topology>
    </subcellularLocation>
</comment>
<evidence type="ECO:0000259" key="5">
    <source>
        <dbReference type="Pfam" id="PF16212"/>
    </source>
</evidence>
<keyword evidence="2" id="KW-0479">Metal-binding</keyword>
<dbReference type="GO" id="GO:0046872">
    <property type="term" value="F:metal ion binding"/>
    <property type="evidence" value="ECO:0007669"/>
    <property type="project" value="UniProtKB-KW"/>
</dbReference>